<dbReference type="InterPro" id="IPR007527">
    <property type="entry name" value="Znf_SWIM"/>
</dbReference>
<dbReference type="CDD" id="cd22343">
    <property type="entry name" value="PDDEXK_lambda_exonuclease-like"/>
    <property type="match status" value="1"/>
</dbReference>
<evidence type="ECO:0000313" key="4">
    <source>
        <dbReference type="Proteomes" id="UP000593567"/>
    </source>
</evidence>
<sequence>MALAVSPKEKQLTETFEEISTWKVTALKEYLKIRNLPHSKKSKVELISLVYGAMHLDYQPAKSAIEMEAQSKREYLDLLKTNDSTVILDPLTIKDWSEERDSISMWPKVLFSDLVMYVNEANTALSAEMYSRYKQGKAYAYFADDWVSTIKYYHEPSSNVAYFTTVCRPSERISATPHSVWIACLQITGKILSAWCSCTAGLSSSCNHIAAVVFKLDYISQKEPFKRSCTDGECNWKRSTKSVCTPRRLADLHFFKPDYKKGKDRNYARMHRKVATSNKGGVIFKEWEEELKIFASESTYILEKYGKKPSLEEWQKVQETALLKDVEPFKDLVMSTLAESADSPEHFSELVRTMSITRNQVWEIEAATVKQSDSPLWKLLRHGRITASNFYRVKTRMESQVKDARTDMSKLVSSLISPGDISSVPSIQHGRSMEAKAKQTYLNLNSPHHKKLTVRNCGLFLSTDFAFLGASPDGIVSCECHGEGILEIKCPALDDLPSFNTVSFLKKSFDGTKSFLDLHFGLRFCMTATDLIQIYAYFVYIH</sequence>
<evidence type="ECO:0000256" key="1">
    <source>
        <dbReference type="PROSITE-ProRule" id="PRU00325"/>
    </source>
</evidence>
<dbReference type="AlphaFoldDB" id="A0A7J7J0P9"/>
<feature type="domain" description="SWIM-type" evidence="2">
    <location>
        <begin position="181"/>
        <end position="217"/>
    </location>
</feature>
<keyword evidence="4" id="KW-1185">Reference proteome</keyword>
<keyword evidence="1" id="KW-0479">Metal-binding</keyword>
<dbReference type="InterPro" id="IPR011604">
    <property type="entry name" value="PDDEXK-like_dom_sf"/>
</dbReference>
<keyword evidence="1" id="KW-0863">Zinc-finger</keyword>
<dbReference type="PANTHER" id="PTHR47526:SF3">
    <property type="entry name" value="PHD-TYPE DOMAIN-CONTAINING PROTEIN"/>
    <property type="match status" value="1"/>
</dbReference>
<dbReference type="EMBL" id="VXIV02003214">
    <property type="protein sequence ID" value="KAF6019759.1"/>
    <property type="molecule type" value="Genomic_DNA"/>
</dbReference>
<dbReference type="GO" id="GO:0008270">
    <property type="term" value="F:zinc ion binding"/>
    <property type="evidence" value="ECO:0007669"/>
    <property type="project" value="UniProtKB-KW"/>
</dbReference>
<evidence type="ECO:0000259" key="2">
    <source>
        <dbReference type="PROSITE" id="PS50966"/>
    </source>
</evidence>
<keyword evidence="1" id="KW-0862">Zinc</keyword>
<reference evidence="3" key="1">
    <citation type="submission" date="2020-06" db="EMBL/GenBank/DDBJ databases">
        <title>Draft genome of Bugula neritina, a colonial animal packing powerful symbionts and potential medicines.</title>
        <authorList>
            <person name="Rayko M."/>
        </authorList>
    </citation>
    <scope>NUCLEOTIDE SEQUENCE [LARGE SCALE GENOMIC DNA]</scope>
    <source>
        <strain evidence="3">Kwan_BN1</strain>
    </source>
</reference>
<accession>A0A7J7J0P9</accession>
<dbReference type="Pfam" id="PF09588">
    <property type="entry name" value="YqaJ"/>
    <property type="match status" value="1"/>
</dbReference>
<comment type="caution">
    <text evidence="3">The sequence shown here is derived from an EMBL/GenBank/DDBJ whole genome shotgun (WGS) entry which is preliminary data.</text>
</comment>
<dbReference type="SUPFAM" id="SSF52980">
    <property type="entry name" value="Restriction endonuclease-like"/>
    <property type="match status" value="1"/>
</dbReference>
<dbReference type="Proteomes" id="UP000593567">
    <property type="component" value="Unassembled WGS sequence"/>
</dbReference>
<dbReference type="InterPro" id="IPR011335">
    <property type="entry name" value="Restrct_endonuc-II-like"/>
</dbReference>
<protein>
    <recommendedName>
        <fullName evidence="2">SWIM-type domain-containing protein</fullName>
    </recommendedName>
</protein>
<gene>
    <name evidence="3" type="ORF">EB796_021987</name>
</gene>
<organism evidence="3 4">
    <name type="scientific">Bugula neritina</name>
    <name type="common">Brown bryozoan</name>
    <name type="synonym">Sertularia neritina</name>
    <dbReference type="NCBI Taxonomy" id="10212"/>
    <lineage>
        <taxon>Eukaryota</taxon>
        <taxon>Metazoa</taxon>
        <taxon>Spiralia</taxon>
        <taxon>Lophotrochozoa</taxon>
        <taxon>Bryozoa</taxon>
        <taxon>Gymnolaemata</taxon>
        <taxon>Cheilostomatida</taxon>
        <taxon>Flustrina</taxon>
        <taxon>Buguloidea</taxon>
        <taxon>Bugulidae</taxon>
        <taxon>Bugula</taxon>
    </lineage>
</organism>
<evidence type="ECO:0000313" key="3">
    <source>
        <dbReference type="EMBL" id="KAF6019759.1"/>
    </source>
</evidence>
<dbReference type="InterPro" id="IPR019080">
    <property type="entry name" value="YqaJ_viral_recombinase"/>
</dbReference>
<dbReference type="OrthoDB" id="10035901at2759"/>
<dbReference type="PANTHER" id="PTHR47526">
    <property type="entry name" value="ATP-DEPENDENT DNA HELICASE"/>
    <property type="match status" value="1"/>
</dbReference>
<dbReference type="Gene3D" id="3.90.320.10">
    <property type="match status" value="1"/>
</dbReference>
<proteinExistence type="predicted"/>
<dbReference type="GO" id="GO:0006281">
    <property type="term" value="P:DNA repair"/>
    <property type="evidence" value="ECO:0007669"/>
    <property type="project" value="UniProtKB-ARBA"/>
</dbReference>
<name>A0A7J7J0P9_BUGNE</name>
<dbReference type="PROSITE" id="PS50966">
    <property type="entry name" value="ZF_SWIM"/>
    <property type="match status" value="1"/>
</dbReference>